<dbReference type="EMBL" id="JSYN01000027">
    <property type="protein sequence ID" value="KIA91786.1"/>
    <property type="molecule type" value="Genomic_DNA"/>
</dbReference>
<reference evidence="1 2" key="1">
    <citation type="submission" date="2014-10" db="EMBL/GenBank/DDBJ databases">
        <title>Pedobacter Kyungheensis.</title>
        <authorList>
            <person name="Anderson B.M."/>
            <person name="Newman J.D."/>
        </authorList>
    </citation>
    <scope>NUCLEOTIDE SEQUENCE [LARGE SCALE GENOMIC DNA]</scope>
    <source>
        <strain evidence="1 2">KACC 16221</strain>
    </source>
</reference>
<organism evidence="1 2">
    <name type="scientific">Pedobacter kyungheensis</name>
    <dbReference type="NCBI Taxonomy" id="1069985"/>
    <lineage>
        <taxon>Bacteria</taxon>
        <taxon>Pseudomonadati</taxon>
        <taxon>Bacteroidota</taxon>
        <taxon>Sphingobacteriia</taxon>
        <taxon>Sphingobacteriales</taxon>
        <taxon>Sphingobacteriaceae</taxon>
        <taxon>Pedobacter</taxon>
    </lineage>
</organism>
<protein>
    <recommendedName>
        <fullName evidence="3">SusD/RagB family nutrient-binding outer membrane lipoprotein</fullName>
    </recommendedName>
</protein>
<dbReference type="Proteomes" id="UP000031246">
    <property type="component" value="Unassembled WGS sequence"/>
</dbReference>
<proteinExistence type="predicted"/>
<accession>A0A0C1D4B4</accession>
<evidence type="ECO:0008006" key="3">
    <source>
        <dbReference type="Google" id="ProtNLM"/>
    </source>
</evidence>
<name>A0A0C1D4B4_9SPHI</name>
<dbReference type="InterPro" id="IPR041662">
    <property type="entry name" value="SusD-like_2"/>
</dbReference>
<sequence length="550" mass="61354">MSAFLSFALLISSCSKEKFAEYNTNPDAVITIAPEPLFTKAVTNWHDDSFEAFYENYRGVSRWTRQMVSLTGNTSTITDGIGNINQRYGRFYNSSGDLLVDVQKTIDKLTDDQKPRYAQMKTIAEIMRVYEAWFVTDGNGSIPYTEAFQARYNGTFTPVYDSQQNLYNIFEQTLKNAVIALKAQPAVPQVSLGNNDLYFQGAIPKWIKAATSLRLLIAMRLSKKDPAKLKAIVTDILTNNAADLMSSPDDDWSLKAGSNFIGTGNWDVSASGAYGANGTVDFMWRNEDPRLPLFYQKNSWTQENFDAAKSEGKIPASSVYDTRRYYGQFTSPDANTIPAKQKFFSPVVIKSGNLDTISAIQYRMFTPALSSGTGSATFLILTYADICLLRAELAARNITTESASDWYNKGIDASIITYDRIAKAAGLADYAALGTNAVANYKAKPEIVYNPAKGLEQILIQQYLNFYKNYNECWALLKRTGMPNAQTALVLEDFTFSGQVQAIPRRFVINFPIAGDANFTNKQNAIADMAKESYFGQPTDVKGRVWWDMP</sequence>
<dbReference type="Gene3D" id="1.25.40.390">
    <property type="match status" value="1"/>
</dbReference>
<dbReference type="AlphaFoldDB" id="A0A0C1D4B4"/>
<keyword evidence="2" id="KW-1185">Reference proteome</keyword>
<comment type="caution">
    <text evidence="1">The sequence shown here is derived from an EMBL/GenBank/DDBJ whole genome shotgun (WGS) entry which is preliminary data.</text>
</comment>
<dbReference type="InterPro" id="IPR011990">
    <property type="entry name" value="TPR-like_helical_dom_sf"/>
</dbReference>
<gene>
    <name evidence="1" type="ORF">OC25_20570</name>
</gene>
<dbReference type="Pfam" id="PF12771">
    <property type="entry name" value="SusD-like_2"/>
    <property type="match status" value="1"/>
</dbReference>
<evidence type="ECO:0000313" key="2">
    <source>
        <dbReference type="Proteomes" id="UP000031246"/>
    </source>
</evidence>
<dbReference type="SUPFAM" id="SSF48452">
    <property type="entry name" value="TPR-like"/>
    <property type="match status" value="1"/>
</dbReference>
<evidence type="ECO:0000313" key="1">
    <source>
        <dbReference type="EMBL" id="KIA91786.1"/>
    </source>
</evidence>